<comment type="caution">
    <text evidence="2">The sequence shown here is derived from an EMBL/GenBank/DDBJ whole genome shotgun (WGS) entry which is preliminary data.</text>
</comment>
<feature type="transmembrane region" description="Helical" evidence="1">
    <location>
        <begin position="82"/>
        <end position="110"/>
    </location>
</feature>
<accession>A0A1F4VVM6</accession>
<evidence type="ECO:0000256" key="1">
    <source>
        <dbReference type="SAM" id="Phobius"/>
    </source>
</evidence>
<protein>
    <submittedName>
        <fullName evidence="2">Uncharacterized protein</fullName>
    </submittedName>
</protein>
<name>A0A1F4VVM6_UNCKA</name>
<gene>
    <name evidence="2" type="ORF">A2890_01065</name>
</gene>
<sequence length="138" mass="14839">MIEKSALRGFLGSLSLLGLYFLIVSLLSGWEFAVSQFSANWYWLLALTVGFGVQVGIFSYLRARHRMRISGKGVVVSGTTSGLAMISCCAHYLVNIVPLIGVSGLAALVGQYQNEIFGFGVLSNLVGIGYLLSRVKNA</sequence>
<keyword evidence="1" id="KW-0472">Membrane</keyword>
<feature type="transmembrane region" description="Helical" evidence="1">
    <location>
        <begin position="41"/>
        <end position="61"/>
    </location>
</feature>
<keyword evidence="1" id="KW-1133">Transmembrane helix</keyword>
<feature type="transmembrane region" description="Helical" evidence="1">
    <location>
        <begin position="116"/>
        <end position="133"/>
    </location>
</feature>
<proteinExistence type="predicted"/>
<feature type="transmembrane region" description="Helical" evidence="1">
    <location>
        <begin position="7"/>
        <end position="29"/>
    </location>
</feature>
<dbReference type="Proteomes" id="UP000176967">
    <property type="component" value="Unassembled WGS sequence"/>
</dbReference>
<reference evidence="2 3" key="1">
    <citation type="journal article" date="2016" name="Nat. Commun.">
        <title>Thousands of microbial genomes shed light on interconnected biogeochemical processes in an aquifer system.</title>
        <authorList>
            <person name="Anantharaman K."/>
            <person name="Brown C.T."/>
            <person name="Hug L.A."/>
            <person name="Sharon I."/>
            <person name="Castelle C.J."/>
            <person name="Probst A.J."/>
            <person name="Thomas B.C."/>
            <person name="Singh A."/>
            <person name="Wilkins M.J."/>
            <person name="Karaoz U."/>
            <person name="Brodie E.L."/>
            <person name="Williams K.H."/>
            <person name="Hubbard S.S."/>
            <person name="Banfield J.F."/>
        </authorList>
    </citation>
    <scope>NUCLEOTIDE SEQUENCE [LARGE SCALE GENOMIC DNA]</scope>
</reference>
<evidence type="ECO:0000313" key="3">
    <source>
        <dbReference type="Proteomes" id="UP000176967"/>
    </source>
</evidence>
<dbReference type="EMBL" id="MEVL01000016">
    <property type="protein sequence ID" value="OGC61244.1"/>
    <property type="molecule type" value="Genomic_DNA"/>
</dbReference>
<evidence type="ECO:0000313" key="2">
    <source>
        <dbReference type="EMBL" id="OGC61244.1"/>
    </source>
</evidence>
<dbReference type="AlphaFoldDB" id="A0A1F4VVM6"/>
<dbReference type="STRING" id="1802628.A2890_01065"/>
<keyword evidence="1" id="KW-0812">Transmembrane</keyword>
<organism evidence="2 3">
    <name type="scientific">candidate division WWE3 bacterium RIFCSPLOWO2_01_FULL_53_14</name>
    <dbReference type="NCBI Taxonomy" id="1802628"/>
    <lineage>
        <taxon>Bacteria</taxon>
        <taxon>Katanobacteria</taxon>
    </lineage>
</organism>